<feature type="active site" description="Proton donor/acceptor" evidence="1">
    <location>
        <position position="100"/>
    </location>
</feature>
<evidence type="ECO:0000313" key="4">
    <source>
        <dbReference type="Proteomes" id="UP000095728"/>
    </source>
</evidence>
<dbReference type="InterPro" id="IPR029033">
    <property type="entry name" value="His_PPase_superfam"/>
</dbReference>
<feature type="binding site" evidence="2">
    <location>
        <begin position="100"/>
        <end position="103"/>
    </location>
    <ligand>
        <name>substrate</name>
    </ligand>
</feature>
<dbReference type="CDD" id="cd07067">
    <property type="entry name" value="HP_PGM_like"/>
    <property type="match status" value="1"/>
</dbReference>
<dbReference type="SMART" id="SM00855">
    <property type="entry name" value="PGAM"/>
    <property type="match status" value="1"/>
</dbReference>
<dbReference type="Pfam" id="PF00300">
    <property type="entry name" value="His_Phos_1"/>
    <property type="match status" value="1"/>
</dbReference>
<feature type="binding site" evidence="2">
    <location>
        <begin position="23"/>
        <end position="24"/>
    </location>
    <ligand>
        <name>substrate</name>
    </ligand>
</feature>
<evidence type="ECO:0000256" key="1">
    <source>
        <dbReference type="PIRSR" id="PIRSR613078-1"/>
    </source>
</evidence>
<sequence>MVTPRCIVVRHGQTEWSKNGNFTGVSDIPLTQYGISQVHATANALFEDPEAPTYLDPNHVTYIFTSPRSRATHTKDIFLEHIPEKHRSQIKVIVDDDLREWEYGDYEGKLTHEIIALRKSRGLDQEKPWNIWRDGCENGETTEQVGCRLSHVIARIQHIHSIHLNQNKPCDILVFAHGHTLRYFSSLWFMSMFSSGIVQNKLVSTNFKPQTNYVGFQNITKEEAERDVPFVALEKFYYLNDNPWFMLDAGGVAALSYSHNKISEPSLMLSGIFNPRATK</sequence>
<dbReference type="Gene3D" id="3.40.50.1240">
    <property type="entry name" value="Phosphoglycerate mutase-like"/>
    <property type="match status" value="1"/>
</dbReference>
<dbReference type="GO" id="GO:0050278">
    <property type="term" value="F:sedoheptulose-bisphosphatase activity"/>
    <property type="evidence" value="ECO:0007669"/>
    <property type="project" value="TreeGrafter"/>
</dbReference>
<name>A0A1E5R554_9ASCO</name>
<dbReference type="STRING" id="56408.A0A1E5R554"/>
<feature type="active site" description="Tele-phosphohistidine intermediate" evidence="1">
    <location>
        <position position="11"/>
    </location>
</feature>
<proteinExistence type="predicted"/>
<dbReference type="EMBL" id="LPNM01000010">
    <property type="protein sequence ID" value="OEJ82022.1"/>
    <property type="molecule type" value="Genomic_DNA"/>
</dbReference>
<dbReference type="InParanoid" id="A0A1E5R554"/>
<protein>
    <submittedName>
        <fullName evidence="3">Sedoheptulose 1,7-bisphosphatase</fullName>
    </submittedName>
</protein>
<evidence type="ECO:0000313" key="3">
    <source>
        <dbReference type="EMBL" id="OEJ82022.1"/>
    </source>
</evidence>
<dbReference type="SUPFAM" id="SSF53254">
    <property type="entry name" value="Phosphoglycerate mutase-like"/>
    <property type="match status" value="1"/>
</dbReference>
<dbReference type="InterPro" id="IPR013078">
    <property type="entry name" value="His_Pase_superF_clade-1"/>
</dbReference>
<evidence type="ECO:0000256" key="2">
    <source>
        <dbReference type="PIRSR" id="PIRSR613078-2"/>
    </source>
</evidence>
<dbReference type="FunCoup" id="A0A1E5R554">
    <property type="interactions" value="32"/>
</dbReference>
<dbReference type="PANTHER" id="PTHR48100:SF15">
    <property type="entry name" value="SEDOHEPTULOSE 1,7-BISPHOSPHATASE"/>
    <property type="match status" value="1"/>
</dbReference>
<keyword evidence="4" id="KW-1185">Reference proteome</keyword>
<comment type="caution">
    <text evidence="3">The sequence shown here is derived from an EMBL/GenBank/DDBJ whole genome shotgun (WGS) entry which is preliminary data.</text>
</comment>
<dbReference type="GO" id="GO:0046390">
    <property type="term" value="P:ribose phosphate biosynthetic process"/>
    <property type="evidence" value="ECO:0007669"/>
    <property type="project" value="TreeGrafter"/>
</dbReference>
<dbReference type="Proteomes" id="UP000095728">
    <property type="component" value="Unassembled WGS sequence"/>
</dbReference>
<feature type="binding site" evidence="2">
    <location>
        <position position="70"/>
    </location>
    <ligand>
        <name>substrate</name>
    </ligand>
</feature>
<dbReference type="PANTHER" id="PTHR48100">
    <property type="entry name" value="BROAD-SPECIFICITY PHOSPHATASE YOR283W-RELATED"/>
    <property type="match status" value="1"/>
</dbReference>
<dbReference type="OrthoDB" id="4818801at2759"/>
<reference evidence="4" key="1">
    <citation type="journal article" date="2016" name="Genome Announc.">
        <title>Genome sequences of three species of Hanseniaspora isolated from spontaneous wine fermentations.</title>
        <authorList>
            <person name="Sternes P.R."/>
            <person name="Lee D."/>
            <person name="Kutyna D.R."/>
            <person name="Borneman A.R."/>
        </authorList>
    </citation>
    <scope>NUCLEOTIDE SEQUENCE [LARGE SCALE GENOMIC DNA]</scope>
    <source>
        <strain evidence="4">AWRI3579</strain>
    </source>
</reference>
<gene>
    <name evidence="3" type="ORF">AWRI3579_g3718</name>
</gene>
<accession>A0A1E5R554</accession>
<dbReference type="AlphaFoldDB" id="A0A1E5R554"/>
<dbReference type="InterPro" id="IPR050275">
    <property type="entry name" value="PGM_Phosphatase"/>
</dbReference>
<organism evidence="3 4">
    <name type="scientific">Hanseniaspora osmophila</name>
    <dbReference type="NCBI Taxonomy" id="56408"/>
    <lineage>
        <taxon>Eukaryota</taxon>
        <taxon>Fungi</taxon>
        <taxon>Dikarya</taxon>
        <taxon>Ascomycota</taxon>
        <taxon>Saccharomycotina</taxon>
        <taxon>Saccharomycetes</taxon>
        <taxon>Saccharomycodales</taxon>
        <taxon>Saccharomycodaceae</taxon>
        <taxon>Hanseniaspora</taxon>
    </lineage>
</organism>